<organism evidence="3 4">
    <name type="scientific">Pleuronectes platessa</name>
    <name type="common">European plaice</name>
    <dbReference type="NCBI Taxonomy" id="8262"/>
    <lineage>
        <taxon>Eukaryota</taxon>
        <taxon>Metazoa</taxon>
        <taxon>Chordata</taxon>
        <taxon>Craniata</taxon>
        <taxon>Vertebrata</taxon>
        <taxon>Euteleostomi</taxon>
        <taxon>Actinopterygii</taxon>
        <taxon>Neopterygii</taxon>
        <taxon>Teleostei</taxon>
        <taxon>Neoteleostei</taxon>
        <taxon>Acanthomorphata</taxon>
        <taxon>Carangaria</taxon>
        <taxon>Pleuronectiformes</taxon>
        <taxon>Pleuronectoidei</taxon>
        <taxon>Pleuronectidae</taxon>
        <taxon>Pleuronectes</taxon>
    </lineage>
</organism>
<dbReference type="EMBL" id="CADEAL010001689">
    <property type="protein sequence ID" value="CAB1434738.1"/>
    <property type="molecule type" value="Genomic_DNA"/>
</dbReference>
<proteinExistence type="predicted"/>
<feature type="non-terminal residue" evidence="3">
    <location>
        <position position="386"/>
    </location>
</feature>
<evidence type="ECO:0000313" key="3">
    <source>
        <dbReference type="EMBL" id="CAB1434738.1"/>
    </source>
</evidence>
<feature type="compositionally biased region" description="Acidic residues" evidence="2">
    <location>
        <begin position="270"/>
        <end position="289"/>
    </location>
</feature>
<sequence>MATGNRFSRVTLDHLLHNDQHYPGGCDVATIKGGSSISAEINILIKNLQKDLHYMEVKYEEEKAEKEVLKTLLHNLITGSLNGPCSRVDFDQEKLLHKQIQDLKEQLKLEISGNDEKISEYKQKISKDKQTLSGYKQKISEDTQKISDYEKKIQELKEQLLMEQRKSAASAEKIKDMEMEHQNYIFNVEQFINTRRFNDWKPIGLKEVHPFNGNMPQKIFGYEQKIVQDKDHGSTLSDHKPKVSNHEIEDSESTESWEDDSASCDLNPDVSDDEPELPVDEPEGTDSCDEDSKSLDLKAEVSDDEGPETQDTSDTDFEISDIESDVSDDESDDEVEEPEVEVEEPEVEVEEPEVEVEEPEVEVEEKPETKKKKKGWKKFLHLLKPW</sequence>
<gene>
    <name evidence="3" type="ORF">PLEPLA_LOCUS22785</name>
</gene>
<feature type="compositionally biased region" description="Basic and acidic residues" evidence="2">
    <location>
        <begin position="230"/>
        <end position="248"/>
    </location>
</feature>
<keyword evidence="4" id="KW-1185">Reference proteome</keyword>
<evidence type="ECO:0000256" key="2">
    <source>
        <dbReference type="SAM" id="MobiDB-lite"/>
    </source>
</evidence>
<dbReference type="Proteomes" id="UP001153269">
    <property type="component" value="Unassembled WGS sequence"/>
</dbReference>
<accession>A0A9N7UQP1</accession>
<name>A0A9N7UQP1_PLEPL</name>
<feature type="compositionally biased region" description="Acidic residues" evidence="2">
    <location>
        <begin position="249"/>
        <end position="262"/>
    </location>
</feature>
<feature type="compositionally biased region" description="Acidic residues" evidence="2">
    <location>
        <begin position="302"/>
        <end position="365"/>
    </location>
</feature>
<feature type="coiled-coil region" evidence="1">
    <location>
        <begin position="104"/>
        <end position="166"/>
    </location>
</feature>
<evidence type="ECO:0000313" key="4">
    <source>
        <dbReference type="Proteomes" id="UP001153269"/>
    </source>
</evidence>
<comment type="caution">
    <text evidence="3">The sequence shown here is derived from an EMBL/GenBank/DDBJ whole genome shotgun (WGS) entry which is preliminary data.</text>
</comment>
<keyword evidence="1" id="KW-0175">Coiled coil</keyword>
<protein>
    <submittedName>
        <fullName evidence="3">Uncharacterized protein</fullName>
    </submittedName>
</protein>
<dbReference type="AlphaFoldDB" id="A0A9N7UQP1"/>
<reference evidence="3" key="1">
    <citation type="submission" date="2020-03" db="EMBL/GenBank/DDBJ databases">
        <authorList>
            <person name="Weist P."/>
        </authorList>
    </citation>
    <scope>NUCLEOTIDE SEQUENCE</scope>
</reference>
<evidence type="ECO:0000256" key="1">
    <source>
        <dbReference type="SAM" id="Coils"/>
    </source>
</evidence>
<feature type="region of interest" description="Disordered" evidence="2">
    <location>
        <begin position="230"/>
        <end position="370"/>
    </location>
</feature>
<feature type="compositionally biased region" description="Basic and acidic residues" evidence="2">
    <location>
        <begin position="290"/>
        <end position="301"/>
    </location>
</feature>